<dbReference type="PROSITE" id="PS50157">
    <property type="entry name" value="ZINC_FINGER_C2H2_2"/>
    <property type="match status" value="2"/>
</dbReference>
<feature type="compositionally biased region" description="Low complexity" evidence="12">
    <location>
        <begin position="8"/>
        <end position="20"/>
    </location>
</feature>
<feature type="compositionally biased region" description="Pro residues" evidence="12">
    <location>
        <begin position="272"/>
        <end position="283"/>
    </location>
</feature>
<feature type="compositionally biased region" description="Polar residues" evidence="12">
    <location>
        <begin position="130"/>
        <end position="147"/>
    </location>
</feature>
<sequence>MAMETPGSFAARRPAASALPALPPFPPTSNQDIPSTSRPPHQYPLNYHTQNVQSSPPWQSPAMIPPSASASSSSAATSNTHHSPNTASSGLTSPSGVTGEGLSPLSSGGIHTTSSQNSQYYAGAHGAWPTPSTSSYQLSSTPQSMPQGHNYPSRASSTYEQQSPITYTRTSQSPATGGDGLPAPQYGTGPAHHPHHPYQPGYSAGAVSTPVSLPSQAPSHASILSSQASAPAQLPTPGAVSSHVDSYAQSRPPASSGYYTTSPSGPQQPTYSPYPPHPSPHAAPPTSSTASGRMTLNLNMAPPLFQPQQRYYPQMPASVLSNLGSPGHQMSLVPGMGMPPYAQHHLSPGMYGHGHGHGGQQNSPAERPFKCDQCPQSFNRNHDLKRHKRIHLAVKPFPCNYCDKSFSRKDALKRHRLVKGCGSEENGDAAKDKRISDDRSSPKQD</sequence>
<dbReference type="GO" id="GO:0005634">
    <property type="term" value="C:nucleus"/>
    <property type="evidence" value="ECO:0007669"/>
    <property type="project" value="UniProtKB-SubCell"/>
</dbReference>
<evidence type="ECO:0000256" key="12">
    <source>
        <dbReference type="SAM" id="MobiDB-lite"/>
    </source>
</evidence>
<dbReference type="Pfam" id="PF00096">
    <property type="entry name" value="zf-C2H2"/>
    <property type="match status" value="2"/>
</dbReference>
<feature type="compositionally biased region" description="Polar residues" evidence="12">
    <location>
        <begin position="47"/>
        <end position="57"/>
    </location>
</feature>
<keyword evidence="10" id="KW-0539">Nucleus</keyword>
<feature type="compositionally biased region" description="Polar residues" evidence="12">
    <location>
        <begin position="79"/>
        <end position="96"/>
    </location>
</feature>
<feature type="compositionally biased region" description="Polar residues" evidence="12">
    <location>
        <begin position="104"/>
        <end position="120"/>
    </location>
</feature>
<evidence type="ECO:0000256" key="10">
    <source>
        <dbReference type="ARBA" id="ARBA00023242"/>
    </source>
</evidence>
<keyword evidence="7" id="KW-0805">Transcription regulation</keyword>
<keyword evidence="5 11" id="KW-0863">Zinc-finger</keyword>
<accession>A0A8H6IWV9</accession>
<feature type="region of interest" description="Disordered" evidence="12">
    <location>
        <begin position="417"/>
        <end position="445"/>
    </location>
</feature>
<evidence type="ECO:0000313" key="15">
    <source>
        <dbReference type="Proteomes" id="UP000652219"/>
    </source>
</evidence>
<evidence type="ECO:0000256" key="8">
    <source>
        <dbReference type="ARBA" id="ARBA00023125"/>
    </source>
</evidence>
<feature type="domain" description="C2H2-type" evidence="13">
    <location>
        <begin position="369"/>
        <end position="396"/>
    </location>
</feature>
<feature type="compositionally biased region" description="Polar residues" evidence="12">
    <location>
        <begin position="153"/>
        <end position="175"/>
    </location>
</feature>
<evidence type="ECO:0000256" key="3">
    <source>
        <dbReference type="ARBA" id="ARBA00022723"/>
    </source>
</evidence>
<feature type="compositionally biased region" description="Low complexity" evidence="12">
    <location>
        <begin position="260"/>
        <end position="271"/>
    </location>
</feature>
<dbReference type="AlphaFoldDB" id="A0A8H6IWV9"/>
<dbReference type="SMART" id="SM00355">
    <property type="entry name" value="ZnF_C2H2"/>
    <property type="match status" value="2"/>
</dbReference>
<evidence type="ECO:0000256" key="11">
    <source>
        <dbReference type="PROSITE-ProRule" id="PRU00042"/>
    </source>
</evidence>
<feature type="compositionally biased region" description="Low complexity" evidence="12">
    <location>
        <begin position="60"/>
        <end position="78"/>
    </location>
</feature>
<keyword evidence="4" id="KW-0677">Repeat</keyword>
<name>A0A8H6IWV9_9PEZI</name>
<feature type="compositionally biased region" description="Polar residues" evidence="12">
    <location>
        <begin position="243"/>
        <end position="259"/>
    </location>
</feature>
<organism evidence="14 15">
    <name type="scientific">Colletotrichum sojae</name>
    <dbReference type="NCBI Taxonomy" id="2175907"/>
    <lineage>
        <taxon>Eukaryota</taxon>
        <taxon>Fungi</taxon>
        <taxon>Dikarya</taxon>
        <taxon>Ascomycota</taxon>
        <taxon>Pezizomycotina</taxon>
        <taxon>Sordariomycetes</taxon>
        <taxon>Hypocreomycetidae</taxon>
        <taxon>Glomerellales</taxon>
        <taxon>Glomerellaceae</taxon>
        <taxon>Colletotrichum</taxon>
        <taxon>Colletotrichum orchidearum species complex</taxon>
    </lineage>
</organism>
<comment type="similarity">
    <text evidence="2">Belongs to the krueppel C2H2-type zinc-finger protein family.</text>
</comment>
<gene>
    <name evidence="14" type="ORF">CSOJ01_11647</name>
</gene>
<dbReference type="GO" id="GO:0008270">
    <property type="term" value="F:zinc ion binding"/>
    <property type="evidence" value="ECO:0007669"/>
    <property type="project" value="UniProtKB-KW"/>
</dbReference>
<evidence type="ECO:0000313" key="14">
    <source>
        <dbReference type="EMBL" id="KAF6802364.1"/>
    </source>
</evidence>
<keyword evidence="8" id="KW-0238">DNA-binding</keyword>
<keyword evidence="15" id="KW-1185">Reference proteome</keyword>
<dbReference type="FunFam" id="3.30.160.60:FF:001156">
    <property type="entry name" value="Zinc finger protein 407"/>
    <property type="match status" value="2"/>
</dbReference>
<evidence type="ECO:0000256" key="6">
    <source>
        <dbReference type="ARBA" id="ARBA00022833"/>
    </source>
</evidence>
<dbReference type="InterPro" id="IPR036236">
    <property type="entry name" value="Znf_C2H2_sf"/>
</dbReference>
<dbReference type="InterPro" id="IPR013087">
    <property type="entry name" value="Znf_C2H2_type"/>
</dbReference>
<evidence type="ECO:0000256" key="5">
    <source>
        <dbReference type="ARBA" id="ARBA00022771"/>
    </source>
</evidence>
<evidence type="ECO:0000256" key="1">
    <source>
        <dbReference type="ARBA" id="ARBA00004123"/>
    </source>
</evidence>
<feature type="region of interest" description="Disordered" evidence="12">
    <location>
        <begin position="1"/>
        <end position="294"/>
    </location>
</feature>
<evidence type="ECO:0000256" key="2">
    <source>
        <dbReference type="ARBA" id="ARBA00006991"/>
    </source>
</evidence>
<feature type="domain" description="C2H2-type" evidence="13">
    <location>
        <begin position="397"/>
        <end position="425"/>
    </location>
</feature>
<proteinExistence type="inferred from homology"/>
<keyword evidence="6" id="KW-0862">Zinc</keyword>
<evidence type="ECO:0000256" key="9">
    <source>
        <dbReference type="ARBA" id="ARBA00023163"/>
    </source>
</evidence>
<comment type="subcellular location">
    <subcellularLocation>
        <location evidence="1">Nucleus</location>
    </subcellularLocation>
</comment>
<reference evidence="14 15" key="1">
    <citation type="journal article" date="2020" name="Phytopathology">
        <title>Genome Sequence Resources of Colletotrichum truncatum, C. plurivorum, C. musicola, and C. sojae: Four Species Pathogenic to Soybean (Glycine max).</title>
        <authorList>
            <person name="Rogerio F."/>
            <person name="Boufleur T.R."/>
            <person name="Ciampi-Guillardi M."/>
            <person name="Sukno S.A."/>
            <person name="Thon M.R."/>
            <person name="Massola Junior N.S."/>
            <person name="Baroncelli R."/>
        </authorList>
    </citation>
    <scope>NUCLEOTIDE SEQUENCE [LARGE SCALE GENOMIC DNA]</scope>
    <source>
        <strain evidence="14 15">LFN0009</strain>
    </source>
</reference>
<protein>
    <recommendedName>
        <fullName evidence="13">C2H2-type domain-containing protein</fullName>
    </recommendedName>
</protein>
<feature type="compositionally biased region" description="Polar residues" evidence="12">
    <location>
        <begin position="209"/>
        <end position="230"/>
    </location>
</feature>
<keyword evidence="3" id="KW-0479">Metal-binding</keyword>
<dbReference type="PANTHER" id="PTHR24408:SF58">
    <property type="entry name" value="TRANSCRIPTION FACTOR (TFIIIA), PUTATIVE (AFU_ORTHOLOGUE AFUA_1G05150)-RELATED"/>
    <property type="match status" value="1"/>
</dbReference>
<dbReference type="PANTHER" id="PTHR24408">
    <property type="entry name" value="ZINC FINGER PROTEIN"/>
    <property type="match status" value="1"/>
</dbReference>
<dbReference type="Gene3D" id="3.30.160.60">
    <property type="entry name" value="Classic Zinc Finger"/>
    <property type="match status" value="2"/>
</dbReference>
<evidence type="ECO:0000256" key="4">
    <source>
        <dbReference type="ARBA" id="ARBA00022737"/>
    </source>
</evidence>
<feature type="compositionally biased region" description="Basic and acidic residues" evidence="12">
    <location>
        <begin position="428"/>
        <end position="445"/>
    </location>
</feature>
<evidence type="ECO:0000259" key="13">
    <source>
        <dbReference type="PROSITE" id="PS50157"/>
    </source>
</evidence>
<dbReference type="GO" id="GO:0000981">
    <property type="term" value="F:DNA-binding transcription factor activity, RNA polymerase II-specific"/>
    <property type="evidence" value="ECO:0007669"/>
    <property type="project" value="TreeGrafter"/>
</dbReference>
<dbReference type="EMBL" id="WIGN01000275">
    <property type="protein sequence ID" value="KAF6802364.1"/>
    <property type="molecule type" value="Genomic_DNA"/>
</dbReference>
<evidence type="ECO:0000256" key="7">
    <source>
        <dbReference type="ARBA" id="ARBA00023015"/>
    </source>
</evidence>
<comment type="caution">
    <text evidence="14">The sequence shown here is derived from an EMBL/GenBank/DDBJ whole genome shotgun (WGS) entry which is preliminary data.</text>
</comment>
<dbReference type="PROSITE" id="PS00028">
    <property type="entry name" value="ZINC_FINGER_C2H2_1"/>
    <property type="match status" value="1"/>
</dbReference>
<feature type="compositionally biased region" description="Polar residues" evidence="12">
    <location>
        <begin position="28"/>
        <end position="39"/>
    </location>
</feature>
<dbReference type="Proteomes" id="UP000652219">
    <property type="component" value="Unassembled WGS sequence"/>
</dbReference>
<dbReference type="GO" id="GO:0043565">
    <property type="term" value="F:sequence-specific DNA binding"/>
    <property type="evidence" value="ECO:0007669"/>
    <property type="project" value="TreeGrafter"/>
</dbReference>
<keyword evidence="9" id="KW-0804">Transcription</keyword>
<dbReference type="SUPFAM" id="SSF57667">
    <property type="entry name" value="beta-beta-alpha zinc fingers"/>
    <property type="match status" value="1"/>
</dbReference>